<evidence type="ECO:0000256" key="2">
    <source>
        <dbReference type="ARBA" id="ARBA00022741"/>
    </source>
</evidence>
<evidence type="ECO:0000256" key="6">
    <source>
        <dbReference type="ARBA" id="ARBA00044969"/>
    </source>
</evidence>
<accession>I8T6Q8</accession>
<dbReference type="PROSITE" id="PS51193">
    <property type="entry name" value="HELICASE_ATP_BIND_2"/>
    <property type="match status" value="1"/>
</dbReference>
<evidence type="ECO:0000256" key="7">
    <source>
        <dbReference type="ARBA" id="ARBA00048954"/>
    </source>
</evidence>
<dbReference type="PATRIC" id="fig|1172194.4.peg.3098"/>
<dbReference type="SUPFAM" id="SSF52540">
    <property type="entry name" value="P-loop containing nucleoside triphosphate hydrolases"/>
    <property type="match status" value="2"/>
</dbReference>
<dbReference type="GO" id="GO:0005524">
    <property type="term" value="F:ATP binding"/>
    <property type="evidence" value="ECO:0007669"/>
    <property type="project" value="UniProtKB-KW"/>
</dbReference>
<dbReference type="AlphaFoldDB" id="I8T6Q8"/>
<organism evidence="9 10">
    <name type="scientific">Hydrocarboniphaga effusa AP103</name>
    <dbReference type="NCBI Taxonomy" id="1172194"/>
    <lineage>
        <taxon>Bacteria</taxon>
        <taxon>Pseudomonadati</taxon>
        <taxon>Pseudomonadota</taxon>
        <taxon>Gammaproteobacteria</taxon>
        <taxon>Nevskiales</taxon>
        <taxon>Nevskiaceae</taxon>
        <taxon>Hydrocarboniphaga</taxon>
    </lineage>
</organism>
<comment type="catalytic activity">
    <reaction evidence="7">
        <text>ATP + H2O = ADP + phosphate + H(+)</text>
        <dbReference type="Rhea" id="RHEA:13065"/>
        <dbReference type="ChEBI" id="CHEBI:15377"/>
        <dbReference type="ChEBI" id="CHEBI:15378"/>
        <dbReference type="ChEBI" id="CHEBI:30616"/>
        <dbReference type="ChEBI" id="CHEBI:43474"/>
        <dbReference type="ChEBI" id="CHEBI:456216"/>
        <dbReference type="EC" id="5.6.2.3"/>
    </reaction>
</comment>
<reference evidence="9 10" key="1">
    <citation type="journal article" date="2012" name="J. Bacteriol.">
        <title>Genome Sequence of n-Alkane-Degrading Hydrocarboniphaga effusa Strain AP103T (ATCC BAA-332T).</title>
        <authorList>
            <person name="Chang H.K."/>
            <person name="Zylstra G.J."/>
            <person name="Chae J.C."/>
        </authorList>
    </citation>
    <scope>NUCLEOTIDE SEQUENCE [LARGE SCALE GENOMIC DNA]</scope>
    <source>
        <strain evidence="9 10">AP103</strain>
    </source>
</reference>
<dbReference type="EMBL" id="AKGD01000002">
    <property type="protein sequence ID" value="EIT69615.1"/>
    <property type="molecule type" value="Genomic_DNA"/>
</dbReference>
<dbReference type="InterPro" id="IPR011545">
    <property type="entry name" value="DEAD/DEAH_box_helicase_dom"/>
</dbReference>
<evidence type="ECO:0000256" key="1">
    <source>
        <dbReference type="ARBA" id="ARBA00001966"/>
    </source>
</evidence>
<dbReference type="SMART" id="SM00491">
    <property type="entry name" value="HELICc2"/>
    <property type="match status" value="1"/>
</dbReference>
<comment type="caution">
    <text evidence="9">The sequence shown here is derived from an EMBL/GenBank/DDBJ whole genome shotgun (WGS) entry which is preliminary data.</text>
</comment>
<dbReference type="Gene3D" id="3.40.50.300">
    <property type="entry name" value="P-loop containing nucleotide triphosphate hydrolases"/>
    <property type="match status" value="2"/>
</dbReference>
<evidence type="ECO:0000256" key="3">
    <source>
        <dbReference type="ARBA" id="ARBA00022801"/>
    </source>
</evidence>
<dbReference type="InterPro" id="IPR006555">
    <property type="entry name" value="ATP-dep_Helicase_C"/>
</dbReference>
<dbReference type="RefSeq" id="WP_007186136.1">
    <property type="nucleotide sequence ID" value="NZ_AKGD01000002.1"/>
</dbReference>
<dbReference type="InterPro" id="IPR014013">
    <property type="entry name" value="Helic_SF1/SF2_ATP-bd_DinG/Rad3"/>
</dbReference>
<protein>
    <recommendedName>
        <fullName evidence="6">DNA 5'-3' helicase</fullName>
        <ecNumber evidence="6">5.6.2.3</ecNumber>
    </recommendedName>
</protein>
<dbReference type="GO" id="GO:0006281">
    <property type="term" value="P:DNA repair"/>
    <property type="evidence" value="ECO:0007669"/>
    <property type="project" value="TreeGrafter"/>
</dbReference>
<keyword evidence="3" id="KW-0378">Hydrolase</keyword>
<evidence type="ECO:0000259" key="8">
    <source>
        <dbReference type="PROSITE" id="PS51193"/>
    </source>
</evidence>
<dbReference type="InterPro" id="IPR045028">
    <property type="entry name" value="DinG/Rad3-like"/>
</dbReference>
<dbReference type="Pfam" id="PF00270">
    <property type="entry name" value="DEAD"/>
    <property type="match status" value="1"/>
</dbReference>
<evidence type="ECO:0000256" key="5">
    <source>
        <dbReference type="ARBA" id="ARBA00038058"/>
    </source>
</evidence>
<dbReference type="GO" id="GO:0016818">
    <property type="term" value="F:hydrolase activity, acting on acid anhydrides, in phosphorus-containing anhydrides"/>
    <property type="evidence" value="ECO:0007669"/>
    <property type="project" value="InterPro"/>
</dbReference>
<dbReference type="Proteomes" id="UP000003704">
    <property type="component" value="Unassembled WGS sequence"/>
</dbReference>
<dbReference type="InterPro" id="IPR014001">
    <property type="entry name" value="Helicase_ATP-bd"/>
</dbReference>
<dbReference type="Pfam" id="PF13307">
    <property type="entry name" value="Helicase_C_2"/>
    <property type="match status" value="1"/>
</dbReference>
<dbReference type="SMART" id="SM00487">
    <property type="entry name" value="DEXDc"/>
    <property type="match status" value="1"/>
</dbReference>
<keyword evidence="4" id="KW-0067">ATP-binding</keyword>
<proteinExistence type="inferred from homology"/>
<feature type="domain" description="Helicase ATP-binding" evidence="8">
    <location>
        <begin position="13"/>
        <end position="284"/>
    </location>
</feature>
<evidence type="ECO:0000256" key="4">
    <source>
        <dbReference type="ARBA" id="ARBA00022840"/>
    </source>
</evidence>
<comment type="similarity">
    <text evidence="5">Belongs to the helicase family. DinG subfamily.</text>
</comment>
<dbReference type="GO" id="GO:0003676">
    <property type="term" value="F:nucleic acid binding"/>
    <property type="evidence" value="ECO:0007669"/>
    <property type="project" value="InterPro"/>
</dbReference>
<name>I8T6Q8_9GAMM</name>
<dbReference type="InterPro" id="IPR027417">
    <property type="entry name" value="P-loop_NTPase"/>
</dbReference>
<sequence>MDEVDDWFGDEGVLARGLPGFVSRGPQREMARAVAGVIDNAETLIVEAGTGTGKTYAYLVPALVAGRRVVVSTGTKNLQDQLYRRDLPRLLSALKIPARTALLKGRSNYFCIQRTTRAMQTPGWRYDDRLNRLRAWAKTTDSGELSEFGDLPEDDPLHARVSSTADNCLGAKCPDFAECFVVKARRAALAADLVVVNHHLLFADFLLKDEGFGEILPGSDAVVVDEAHQLPELATQFFGVRVSTRQLRDLATDAQNEADEWGDLPDLVSASEALADAVQSLEAAFAMINGRLKLEDFVARPMVPKLIETTEERLFEFRQTVRAYEERSPALSGVFERAAAAYERWSLLTAPEVLEGRVRWIEARGRGGSFHQTPIEVAESFEKLRLTHAGAWIFTSATLSAAGDFGHFQRQLGLERAQTLALDSPFDYAEQARLHLPSDLPEPNAPDYTARFIEAVVPIIEAARGGAFVLCTSHRALKQVAQTLRAKLTQNLYVQGEDDRARLLERFTKDGDGVLVGTASFWEGVDVKGRALRLVLIDRLPFAAPGDPVFEARLAAIRKAGGNPFFDYQLPDAVMMLRQGAGRLIRDSGDRGLLVIGDPRLRGKPYGRKVLEALPPMPRVNRDEALDWAATL</sequence>
<gene>
    <name evidence="9" type="ORF">WQQ_31970</name>
</gene>
<dbReference type="EC" id="5.6.2.3" evidence="6"/>
<keyword evidence="10" id="KW-1185">Reference proteome</keyword>
<dbReference type="STRING" id="1172194.WQQ_31970"/>
<dbReference type="PANTHER" id="PTHR11472">
    <property type="entry name" value="DNA REPAIR DEAD HELICASE RAD3/XP-D SUBFAMILY MEMBER"/>
    <property type="match status" value="1"/>
</dbReference>
<evidence type="ECO:0000313" key="9">
    <source>
        <dbReference type="EMBL" id="EIT69615.1"/>
    </source>
</evidence>
<dbReference type="PANTHER" id="PTHR11472:SF34">
    <property type="entry name" value="REGULATOR OF TELOMERE ELONGATION HELICASE 1"/>
    <property type="match status" value="1"/>
</dbReference>
<keyword evidence="2" id="KW-0547">Nucleotide-binding</keyword>
<evidence type="ECO:0000313" key="10">
    <source>
        <dbReference type="Proteomes" id="UP000003704"/>
    </source>
</evidence>
<dbReference type="GO" id="GO:0043139">
    <property type="term" value="F:5'-3' DNA helicase activity"/>
    <property type="evidence" value="ECO:0007669"/>
    <property type="project" value="UniProtKB-EC"/>
</dbReference>
<comment type="cofactor">
    <cofactor evidence="1">
        <name>[4Fe-4S] cluster</name>
        <dbReference type="ChEBI" id="CHEBI:49883"/>
    </cofactor>
</comment>